<dbReference type="EMBL" id="FMXO01000001">
    <property type="protein sequence ID" value="SDB01748.1"/>
    <property type="molecule type" value="Genomic_DNA"/>
</dbReference>
<evidence type="ECO:0000256" key="8">
    <source>
        <dbReference type="ARBA" id="ARBA00054043"/>
    </source>
</evidence>
<dbReference type="Gene3D" id="3.30.70.3550">
    <property type="entry name" value="Leucyl/phenylalanyl-tRNA-protein transferase, N-terminal domain"/>
    <property type="match status" value="1"/>
</dbReference>
<comment type="function">
    <text evidence="8 15">Functions in the N-end rule pathway of protein degradation where it conjugates Leu, Phe and, less efficiently, Met from aminoacyl-tRNAs to the N-termini of proteins containing an N-terminal arginine or lysine.</text>
</comment>
<dbReference type="InterPro" id="IPR042221">
    <property type="entry name" value="Leu/Phe-tRNA_Trfase_N"/>
</dbReference>
<evidence type="ECO:0000256" key="14">
    <source>
        <dbReference type="ARBA" id="ARBA00083640"/>
    </source>
</evidence>
<dbReference type="GO" id="GO:0008914">
    <property type="term" value="F:leucyl-tRNA--protein transferase activity"/>
    <property type="evidence" value="ECO:0007669"/>
    <property type="project" value="UniProtKB-UniRule"/>
</dbReference>
<evidence type="ECO:0000256" key="12">
    <source>
        <dbReference type="ARBA" id="ARBA00077136"/>
    </source>
</evidence>
<protein>
    <recommendedName>
        <fullName evidence="11 15">Leucyl/phenylalanyl-tRNA--protein transferase</fullName>
        <ecNumber evidence="10 15">2.3.2.6</ecNumber>
    </recommendedName>
    <alternativeName>
        <fullName evidence="12 15">L/F-transferase</fullName>
    </alternativeName>
    <alternativeName>
        <fullName evidence="13 15">Leucyltransferase</fullName>
    </alternativeName>
    <alternativeName>
        <fullName evidence="14 15">Phenyalanyltransferase</fullName>
    </alternativeName>
</protein>
<evidence type="ECO:0000256" key="1">
    <source>
        <dbReference type="ARBA" id="ARBA00004496"/>
    </source>
</evidence>
<dbReference type="AlphaFoldDB" id="A0A1G5ZZW1"/>
<dbReference type="Proteomes" id="UP000198771">
    <property type="component" value="Unassembled WGS sequence"/>
</dbReference>
<evidence type="ECO:0000256" key="13">
    <source>
        <dbReference type="ARBA" id="ARBA00077165"/>
    </source>
</evidence>
<evidence type="ECO:0000256" key="7">
    <source>
        <dbReference type="ARBA" id="ARBA00051538"/>
    </source>
</evidence>
<comment type="similarity">
    <text evidence="9 15">Belongs to the L/F-transferase family.</text>
</comment>
<evidence type="ECO:0000256" key="9">
    <source>
        <dbReference type="ARBA" id="ARBA00061535"/>
    </source>
</evidence>
<dbReference type="FunFam" id="3.30.70.3550:FF:000001">
    <property type="entry name" value="Leucyl/phenylalanyl-tRNA--protein transferase"/>
    <property type="match status" value="1"/>
</dbReference>
<evidence type="ECO:0000256" key="4">
    <source>
        <dbReference type="ARBA" id="ARBA00023315"/>
    </source>
</evidence>
<organism evidence="16 17">
    <name type="scientific">Desulfonatronum thiosulfatophilum</name>
    <dbReference type="NCBI Taxonomy" id="617002"/>
    <lineage>
        <taxon>Bacteria</taxon>
        <taxon>Pseudomonadati</taxon>
        <taxon>Thermodesulfobacteriota</taxon>
        <taxon>Desulfovibrionia</taxon>
        <taxon>Desulfovibrionales</taxon>
        <taxon>Desulfonatronaceae</taxon>
        <taxon>Desulfonatronum</taxon>
    </lineage>
</organism>
<dbReference type="EC" id="2.3.2.6" evidence="10 15"/>
<dbReference type="InterPro" id="IPR016181">
    <property type="entry name" value="Acyl_CoA_acyltransferase"/>
</dbReference>
<evidence type="ECO:0000256" key="3">
    <source>
        <dbReference type="ARBA" id="ARBA00022679"/>
    </source>
</evidence>
<keyword evidence="4 15" id="KW-0012">Acyltransferase</keyword>
<evidence type="ECO:0000256" key="5">
    <source>
        <dbReference type="ARBA" id="ARBA00050607"/>
    </source>
</evidence>
<gene>
    <name evidence="15" type="primary">aat</name>
    <name evidence="16" type="ORF">SAMN05660653_00012</name>
</gene>
<dbReference type="RefSeq" id="WP_092115973.1">
    <property type="nucleotide sequence ID" value="NZ_FMXO01000001.1"/>
</dbReference>
<dbReference type="FunFam" id="3.40.630.70:FF:000001">
    <property type="entry name" value="Leucyl/phenylalanyl-tRNA--protein transferase"/>
    <property type="match status" value="1"/>
</dbReference>
<dbReference type="OrthoDB" id="9790282at2"/>
<dbReference type="InterPro" id="IPR004616">
    <property type="entry name" value="Leu/Phe-tRNA_Trfase"/>
</dbReference>
<comment type="subcellular location">
    <subcellularLocation>
        <location evidence="1 15">Cytoplasm</location>
    </subcellularLocation>
</comment>
<dbReference type="PANTHER" id="PTHR30098:SF2">
    <property type="entry name" value="LEUCYL_PHENYLALANYL-TRNA--PROTEIN TRANSFERASE"/>
    <property type="match status" value="1"/>
</dbReference>
<evidence type="ECO:0000256" key="10">
    <source>
        <dbReference type="ARBA" id="ARBA00066767"/>
    </source>
</evidence>
<dbReference type="Pfam" id="PF03588">
    <property type="entry name" value="Leu_Phe_trans"/>
    <property type="match status" value="1"/>
</dbReference>
<comment type="catalytic activity">
    <reaction evidence="5 15">
        <text>L-phenylalanyl-tRNA(Phe) + an N-terminal L-alpha-aminoacyl-[protein] = an N-terminal L-phenylalanyl-L-alpha-aminoacyl-[protein] + tRNA(Phe)</text>
        <dbReference type="Rhea" id="RHEA:43632"/>
        <dbReference type="Rhea" id="RHEA-COMP:9668"/>
        <dbReference type="Rhea" id="RHEA-COMP:9699"/>
        <dbReference type="Rhea" id="RHEA-COMP:10636"/>
        <dbReference type="Rhea" id="RHEA-COMP:10637"/>
        <dbReference type="ChEBI" id="CHEBI:78442"/>
        <dbReference type="ChEBI" id="CHEBI:78531"/>
        <dbReference type="ChEBI" id="CHEBI:78597"/>
        <dbReference type="ChEBI" id="CHEBI:83561"/>
        <dbReference type="EC" id="2.3.2.6"/>
    </reaction>
</comment>
<keyword evidence="3 15" id="KW-0808">Transferase</keyword>
<evidence type="ECO:0000313" key="17">
    <source>
        <dbReference type="Proteomes" id="UP000198771"/>
    </source>
</evidence>
<keyword evidence="17" id="KW-1185">Reference proteome</keyword>
<evidence type="ECO:0000256" key="15">
    <source>
        <dbReference type="HAMAP-Rule" id="MF_00688"/>
    </source>
</evidence>
<proteinExistence type="inferred from homology"/>
<name>A0A1G5ZZW1_9BACT</name>
<dbReference type="HAMAP" id="MF_00688">
    <property type="entry name" value="Leu_Phe_trans"/>
    <property type="match status" value="1"/>
</dbReference>
<evidence type="ECO:0000313" key="16">
    <source>
        <dbReference type="EMBL" id="SDB01748.1"/>
    </source>
</evidence>
<comment type="catalytic activity">
    <reaction evidence="7 15">
        <text>N-terminal L-lysyl-[protein] + L-leucyl-tRNA(Leu) = N-terminal L-leucyl-L-lysyl-[protein] + tRNA(Leu) + H(+)</text>
        <dbReference type="Rhea" id="RHEA:12340"/>
        <dbReference type="Rhea" id="RHEA-COMP:9613"/>
        <dbReference type="Rhea" id="RHEA-COMP:9622"/>
        <dbReference type="Rhea" id="RHEA-COMP:12670"/>
        <dbReference type="Rhea" id="RHEA-COMP:12671"/>
        <dbReference type="ChEBI" id="CHEBI:15378"/>
        <dbReference type="ChEBI" id="CHEBI:65249"/>
        <dbReference type="ChEBI" id="CHEBI:78442"/>
        <dbReference type="ChEBI" id="CHEBI:78494"/>
        <dbReference type="ChEBI" id="CHEBI:133043"/>
        <dbReference type="EC" id="2.3.2.6"/>
    </reaction>
</comment>
<evidence type="ECO:0000256" key="2">
    <source>
        <dbReference type="ARBA" id="ARBA00022490"/>
    </source>
</evidence>
<evidence type="ECO:0000256" key="6">
    <source>
        <dbReference type="ARBA" id="ARBA00050652"/>
    </source>
</evidence>
<dbReference type="STRING" id="617002.SAMN05660653_00012"/>
<dbReference type="NCBIfam" id="TIGR00667">
    <property type="entry name" value="aat"/>
    <property type="match status" value="1"/>
</dbReference>
<keyword evidence="2 15" id="KW-0963">Cytoplasm</keyword>
<dbReference type="Gene3D" id="3.40.630.70">
    <property type="entry name" value="Leucyl/phenylalanyl-tRNA-protein transferase, C-terminal domain"/>
    <property type="match status" value="1"/>
</dbReference>
<comment type="catalytic activity">
    <reaction evidence="6 15">
        <text>N-terminal L-arginyl-[protein] + L-leucyl-tRNA(Leu) = N-terminal L-leucyl-L-arginyl-[protein] + tRNA(Leu) + H(+)</text>
        <dbReference type="Rhea" id="RHEA:50416"/>
        <dbReference type="Rhea" id="RHEA-COMP:9613"/>
        <dbReference type="Rhea" id="RHEA-COMP:9622"/>
        <dbReference type="Rhea" id="RHEA-COMP:12672"/>
        <dbReference type="Rhea" id="RHEA-COMP:12673"/>
        <dbReference type="ChEBI" id="CHEBI:15378"/>
        <dbReference type="ChEBI" id="CHEBI:64719"/>
        <dbReference type="ChEBI" id="CHEBI:78442"/>
        <dbReference type="ChEBI" id="CHEBI:78494"/>
        <dbReference type="ChEBI" id="CHEBI:133044"/>
        <dbReference type="EC" id="2.3.2.6"/>
    </reaction>
</comment>
<dbReference type="PANTHER" id="PTHR30098">
    <property type="entry name" value="LEUCYL/PHENYLALANYL-TRNA--PROTEIN TRANSFERASE"/>
    <property type="match status" value="1"/>
</dbReference>
<dbReference type="InterPro" id="IPR042203">
    <property type="entry name" value="Leu/Phe-tRNA_Trfase_C"/>
</dbReference>
<evidence type="ECO:0000256" key="11">
    <source>
        <dbReference type="ARBA" id="ARBA00074372"/>
    </source>
</evidence>
<reference evidence="16 17" key="1">
    <citation type="submission" date="2016-10" db="EMBL/GenBank/DDBJ databases">
        <authorList>
            <person name="de Groot N.N."/>
        </authorList>
    </citation>
    <scope>NUCLEOTIDE SEQUENCE [LARGE SCALE GENOMIC DNA]</scope>
    <source>
        <strain evidence="16 17">ASO4-2</strain>
    </source>
</reference>
<accession>A0A1G5ZZW1</accession>
<dbReference type="SUPFAM" id="SSF55729">
    <property type="entry name" value="Acyl-CoA N-acyltransferases (Nat)"/>
    <property type="match status" value="1"/>
</dbReference>
<dbReference type="GO" id="GO:0030163">
    <property type="term" value="P:protein catabolic process"/>
    <property type="evidence" value="ECO:0007669"/>
    <property type="project" value="UniProtKB-UniRule"/>
</dbReference>
<sequence length="227" mass="25849">MPVYALNHRIVFPPVENAEPDGLLAVGGDLTPERLFHAYSLGIFPWYAPGSPILWWSPDPRLVLFPEELHISSSLRKFLRRNAFQVSFDKAFKYVITRCATVPRPNGPGTWLVPEMRCAYIKLHEVGVAHSVEVWEGGELVGGIYGVALGRIFFGESMFHTRANASKVALIHLVQRLRRWDFQVLDCQQTTQHMLRFGAREIPRTQFMTILEETATLPTIFGKWADD</sequence>
<dbReference type="GO" id="GO:0005737">
    <property type="term" value="C:cytoplasm"/>
    <property type="evidence" value="ECO:0007669"/>
    <property type="project" value="UniProtKB-SubCell"/>
</dbReference>